<dbReference type="AlphaFoldDB" id="A0A9D2LV31"/>
<organism evidence="1 2">
    <name type="scientific">Candidatus Blautia faecavium</name>
    <dbReference type="NCBI Taxonomy" id="2838487"/>
    <lineage>
        <taxon>Bacteria</taxon>
        <taxon>Bacillati</taxon>
        <taxon>Bacillota</taxon>
        <taxon>Clostridia</taxon>
        <taxon>Lachnospirales</taxon>
        <taxon>Lachnospiraceae</taxon>
        <taxon>Blautia</taxon>
    </lineage>
</organism>
<sequence length="124" mass="14486">MAVSEDYLLRSIQDISRLISTLLLGKDRVDFEELEEAEEESKELYEKMISMAEAGDINRAENLLSQEMKEEDKTYLELALSFYLYLNDFDDDFLDDHDYSREEILDGIRMLGEDWGITGIGELR</sequence>
<gene>
    <name evidence="1" type="ORF">IAA06_15565</name>
</gene>
<accession>A0A9D2LV31</accession>
<dbReference type="EMBL" id="DWYZ01000299">
    <property type="protein sequence ID" value="HJB30190.1"/>
    <property type="molecule type" value="Genomic_DNA"/>
</dbReference>
<protein>
    <submittedName>
        <fullName evidence="1">Uncharacterized protein</fullName>
    </submittedName>
</protein>
<reference evidence="1" key="2">
    <citation type="submission" date="2021-04" db="EMBL/GenBank/DDBJ databases">
        <authorList>
            <person name="Gilroy R."/>
        </authorList>
    </citation>
    <scope>NUCLEOTIDE SEQUENCE</scope>
    <source>
        <strain evidence="1">ChiSjej1B19-5720</strain>
    </source>
</reference>
<proteinExistence type="predicted"/>
<name>A0A9D2LV31_9FIRM</name>
<dbReference type="InterPro" id="IPR045507">
    <property type="entry name" value="DUF6483"/>
</dbReference>
<dbReference type="Pfam" id="PF20092">
    <property type="entry name" value="DUF6483"/>
    <property type="match status" value="1"/>
</dbReference>
<evidence type="ECO:0000313" key="1">
    <source>
        <dbReference type="EMBL" id="HJB30190.1"/>
    </source>
</evidence>
<dbReference type="Proteomes" id="UP000823842">
    <property type="component" value="Unassembled WGS sequence"/>
</dbReference>
<reference evidence="1" key="1">
    <citation type="journal article" date="2021" name="PeerJ">
        <title>Extensive microbial diversity within the chicken gut microbiome revealed by metagenomics and culture.</title>
        <authorList>
            <person name="Gilroy R."/>
            <person name="Ravi A."/>
            <person name="Getino M."/>
            <person name="Pursley I."/>
            <person name="Horton D.L."/>
            <person name="Alikhan N.F."/>
            <person name="Baker D."/>
            <person name="Gharbi K."/>
            <person name="Hall N."/>
            <person name="Watson M."/>
            <person name="Adriaenssens E.M."/>
            <person name="Foster-Nyarko E."/>
            <person name="Jarju S."/>
            <person name="Secka A."/>
            <person name="Antonio M."/>
            <person name="Oren A."/>
            <person name="Chaudhuri R.R."/>
            <person name="La Ragione R."/>
            <person name="Hildebrand F."/>
            <person name="Pallen M.J."/>
        </authorList>
    </citation>
    <scope>NUCLEOTIDE SEQUENCE</scope>
    <source>
        <strain evidence="1">ChiSjej1B19-5720</strain>
    </source>
</reference>
<comment type="caution">
    <text evidence="1">The sequence shown here is derived from an EMBL/GenBank/DDBJ whole genome shotgun (WGS) entry which is preliminary data.</text>
</comment>
<evidence type="ECO:0000313" key="2">
    <source>
        <dbReference type="Proteomes" id="UP000823842"/>
    </source>
</evidence>